<evidence type="ECO:0000256" key="1">
    <source>
        <dbReference type="SAM" id="MobiDB-lite"/>
    </source>
</evidence>
<protein>
    <submittedName>
        <fullName evidence="2">Uncharacterized protein</fullName>
    </submittedName>
</protein>
<dbReference type="Proteomes" id="UP001221898">
    <property type="component" value="Unassembled WGS sequence"/>
</dbReference>
<proteinExistence type="predicted"/>
<feature type="region of interest" description="Disordered" evidence="1">
    <location>
        <begin position="168"/>
        <end position="187"/>
    </location>
</feature>
<evidence type="ECO:0000313" key="3">
    <source>
        <dbReference type="Proteomes" id="UP001221898"/>
    </source>
</evidence>
<organism evidence="2 3">
    <name type="scientific">Aldrovandia affinis</name>
    <dbReference type="NCBI Taxonomy" id="143900"/>
    <lineage>
        <taxon>Eukaryota</taxon>
        <taxon>Metazoa</taxon>
        <taxon>Chordata</taxon>
        <taxon>Craniata</taxon>
        <taxon>Vertebrata</taxon>
        <taxon>Euteleostomi</taxon>
        <taxon>Actinopterygii</taxon>
        <taxon>Neopterygii</taxon>
        <taxon>Teleostei</taxon>
        <taxon>Notacanthiformes</taxon>
        <taxon>Halosauridae</taxon>
        <taxon>Aldrovandia</taxon>
    </lineage>
</organism>
<dbReference type="AlphaFoldDB" id="A0AAD7SKK8"/>
<comment type="caution">
    <text evidence="2">The sequence shown here is derived from an EMBL/GenBank/DDBJ whole genome shotgun (WGS) entry which is preliminary data.</text>
</comment>
<reference evidence="2" key="1">
    <citation type="journal article" date="2023" name="Science">
        <title>Genome structures resolve the early diversification of teleost fishes.</title>
        <authorList>
            <person name="Parey E."/>
            <person name="Louis A."/>
            <person name="Montfort J."/>
            <person name="Bouchez O."/>
            <person name="Roques C."/>
            <person name="Iampietro C."/>
            <person name="Lluch J."/>
            <person name="Castinel A."/>
            <person name="Donnadieu C."/>
            <person name="Desvignes T."/>
            <person name="Floi Bucao C."/>
            <person name="Jouanno E."/>
            <person name="Wen M."/>
            <person name="Mejri S."/>
            <person name="Dirks R."/>
            <person name="Jansen H."/>
            <person name="Henkel C."/>
            <person name="Chen W.J."/>
            <person name="Zahm M."/>
            <person name="Cabau C."/>
            <person name="Klopp C."/>
            <person name="Thompson A.W."/>
            <person name="Robinson-Rechavi M."/>
            <person name="Braasch I."/>
            <person name="Lecointre G."/>
            <person name="Bobe J."/>
            <person name="Postlethwait J.H."/>
            <person name="Berthelot C."/>
            <person name="Roest Crollius H."/>
            <person name="Guiguen Y."/>
        </authorList>
    </citation>
    <scope>NUCLEOTIDE SEQUENCE</scope>
    <source>
        <strain evidence="2">NC1722</strain>
    </source>
</reference>
<evidence type="ECO:0000313" key="2">
    <source>
        <dbReference type="EMBL" id="KAJ8404028.1"/>
    </source>
</evidence>
<keyword evidence="3" id="KW-1185">Reference proteome</keyword>
<name>A0AAD7SKK8_9TELE</name>
<feature type="region of interest" description="Disordered" evidence="1">
    <location>
        <begin position="131"/>
        <end position="154"/>
    </location>
</feature>
<accession>A0AAD7SKK8</accession>
<sequence>MHLFLLFVAGDVITQQFGDFLDVEARDEAFLAYEPKTRLDVFLQGVINRYPELWVFCRKLLLLSHGQATVEWGFSVNKEVETCNMQEDTVIAQRLICDYVTVCGGVLKVPLSKEMLASAASARSRYRMHLEQEKRKKMSDVQGQKRKAAEEEMEELKKSKATLIAVTNSLSQDADQPAEKAEGKAGTLSQAHSLLNVAARATAAGFASGLPQVH</sequence>
<dbReference type="EMBL" id="JAINUG010000055">
    <property type="protein sequence ID" value="KAJ8404028.1"/>
    <property type="molecule type" value="Genomic_DNA"/>
</dbReference>
<gene>
    <name evidence="2" type="ORF">AAFF_G00343780</name>
</gene>